<evidence type="ECO:0008006" key="5">
    <source>
        <dbReference type="Google" id="ProtNLM"/>
    </source>
</evidence>
<comment type="similarity">
    <text evidence="1 2">Belongs to the enoyl-CoA hydratase/isomerase family.</text>
</comment>
<dbReference type="Proteomes" id="UP000186601">
    <property type="component" value="Unassembled WGS sequence"/>
</dbReference>
<keyword evidence="4" id="KW-1185">Reference proteome</keyword>
<dbReference type="SUPFAM" id="SSF52096">
    <property type="entry name" value="ClpP/crotonase"/>
    <property type="match status" value="1"/>
</dbReference>
<evidence type="ECO:0000256" key="1">
    <source>
        <dbReference type="ARBA" id="ARBA00005254"/>
    </source>
</evidence>
<dbReference type="PANTHER" id="PTHR11941">
    <property type="entry name" value="ENOYL-COA HYDRATASE-RELATED"/>
    <property type="match status" value="1"/>
</dbReference>
<accession>A0A2R6PCE2</accession>
<evidence type="ECO:0000313" key="3">
    <source>
        <dbReference type="EMBL" id="PSR88974.1"/>
    </source>
</evidence>
<comment type="caution">
    <text evidence="3">The sequence shown here is derived from an EMBL/GenBank/DDBJ whole genome shotgun (WGS) entry which is preliminary data.</text>
</comment>
<dbReference type="GO" id="GO:0006635">
    <property type="term" value="P:fatty acid beta-oxidation"/>
    <property type="evidence" value="ECO:0007669"/>
    <property type="project" value="TreeGrafter"/>
</dbReference>
<dbReference type="InterPro" id="IPR001753">
    <property type="entry name" value="Enoyl-CoA_hydra/iso"/>
</dbReference>
<dbReference type="CDD" id="cd06558">
    <property type="entry name" value="crotonase-like"/>
    <property type="match status" value="1"/>
</dbReference>
<proteinExistence type="inferred from homology"/>
<dbReference type="GO" id="GO:0004165">
    <property type="term" value="F:delta(3)-delta(2)-enoyl-CoA isomerase activity"/>
    <property type="evidence" value="ECO:0007669"/>
    <property type="project" value="TreeGrafter"/>
</dbReference>
<dbReference type="PROSITE" id="PS00166">
    <property type="entry name" value="ENOYL_COA_HYDRATASE"/>
    <property type="match status" value="1"/>
</dbReference>
<reference evidence="3 4" key="1">
    <citation type="submission" date="2018-02" db="EMBL/GenBank/DDBJ databases">
        <title>Genome sequence of the basidiomycete white-rot fungus Phlebia centrifuga.</title>
        <authorList>
            <person name="Granchi Z."/>
            <person name="Peng M."/>
            <person name="de Vries R.P."/>
            <person name="Hilden K."/>
            <person name="Makela M.R."/>
            <person name="Grigoriev I."/>
            <person name="Riley R."/>
        </authorList>
    </citation>
    <scope>NUCLEOTIDE SEQUENCE [LARGE SCALE GENOMIC DNA]</scope>
    <source>
        <strain evidence="3 4">FBCC195</strain>
    </source>
</reference>
<evidence type="ECO:0000256" key="2">
    <source>
        <dbReference type="RuleBase" id="RU003707"/>
    </source>
</evidence>
<dbReference type="Gene3D" id="3.90.226.10">
    <property type="entry name" value="2-enoyl-CoA Hydratase, Chain A, domain 1"/>
    <property type="match status" value="1"/>
</dbReference>
<dbReference type="OrthoDB" id="1696280at2759"/>
<sequence length="273" mass="29982">MVVHPAECNNIHTQAWLDDSTPSLWIIELHNGTDNRLTTAFITSAIIPALDAVERDWRNSWRAAQTNKGEQGGKGALIIVGNRGQHKFFSNGLDYENAVKNPFFFPNVFNPMLYRLFTFPIPTVAAINGHCFAGGMMLSLSCDYRVMTDGSTRNAWMCMNEVHFGASWPLPFGLIARAKVTDATILRKVALEGHRFTPKEAVQWGLIDHIASGDTEGVLLKAQEVAEAVSGQAKAGAYGLIRSGLHTDVLEALQKELPRSSVALDDAYAKARL</sequence>
<name>A0A2R6PCE2_9APHY</name>
<dbReference type="EMBL" id="MLYV02000501">
    <property type="protein sequence ID" value="PSR88974.1"/>
    <property type="molecule type" value="Genomic_DNA"/>
</dbReference>
<dbReference type="Pfam" id="PF00378">
    <property type="entry name" value="ECH_1"/>
    <property type="match status" value="1"/>
</dbReference>
<dbReference type="PANTHER" id="PTHR11941:SF75">
    <property type="entry name" value="ENOYL-COA HYDRATASE_ISOMERASE FAMILY PROTEIN"/>
    <property type="match status" value="1"/>
</dbReference>
<dbReference type="AlphaFoldDB" id="A0A2R6PCE2"/>
<dbReference type="InterPro" id="IPR018376">
    <property type="entry name" value="Enoyl-CoA_hyd/isom_CS"/>
</dbReference>
<gene>
    <name evidence="3" type="ORF">PHLCEN_2v4936</name>
</gene>
<dbReference type="STRING" id="98765.A0A2R6PCE2"/>
<evidence type="ECO:0000313" key="4">
    <source>
        <dbReference type="Proteomes" id="UP000186601"/>
    </source>
</evidence>
<protein>
    <recommendedName>
        <fullName evidence="5">ClpP/crotonase</fullName>
    </recommendedName>
</protein>
<dbReference type="GO" id="GO:0005777">
    <property type="term" value="C:peroxisome"/>
    <property type="evidence" value="ECO:0007669"/>
    <property type="project" value="TreeGrafter"/>
</dbReference>
<dbReference type="InterPro" id="IPR029045">
    <property type="entry name" value="ClpP/crotonase-like_dom_sf"/>
</dbReference>
<organism evidence="3 4">
    <name type="scientific">Hermanssonia centrifuga</name>
    <dbReference type="NCBI Taxonomy" id="98765"/>
    <lineage>
        <taxon>Eukaryota</taxon>
        <taxon>Fungi</taxon>
        <taxon>Dikarya</taxon>
        <taxon>Basidiomycota</taxon>
        <taxon>Agaricomycotina</taxon>
        <taxon>Agaricomycetes</taxon>
        <taxon>Polyporales</taxon>
        <taxon>Meruliaceae</taxon>
        <taxon>Hermanssonia</taxon>
    </lineage>
</organism>